<evidence type="ECO:0000313" key="2">
    <source>
        <dbReference type="Proteomes" id="UP001148838"/>
    </source>
</evidence>
<name>A0ABQ8SN66_PERAM</name>
<proteinExistence type="predicted"/>
<accession>A0ABQ8SN66</accession>
<reference evidence="1 2" key="1">
    <citation type="journal article" date="2022" name="Allergy">
        <title>Genome assembly and annotation of Periplaneta americana reveal a comprehensive cockroach allergen profile.</title>
        <authorList>
            <person name="Wang L."/>
            <person name="Xiong Q."/>
            <person name="Saelim N."/>
            <person name="Wang L."/>
            <person name="Nong W."/>
            <person name="Wan A.T."/>
            <person name="Shi M."/>
            <person name="Liu X."/>
            <person name="Cao Q."/>
            <person name="Hui J.H.L."/>
            <person name="Sookrung N."/>
            <person name="Leung T.F."/>
            <person name="Tungtrongchitr A."/>
            <person name="Tsui S.K.W."/>
        </authorList>
    </citation>
    <scope>NUCLEOTIDE SEQUENCE [LARGE SCALE GENOMIC DNA]</scope>
    <source>
        <strain evidence="1">PWHHKU_190912</strain>
    </source>
</reference>
<organism evidence="1 2">
    <name type="scientific">Periplaneta americana</name>
    <name type="common">American cockroach</name>
    <name type="synonym">Blatta americana</name>
    <dbReference type="NCBI Taxonomy" id="6978"/>
    <lineage>
        <taxon>Eukaryota</taxon>
        <taxon>Metazoa</taxon>
        <taxon>Ecdysozoa</taxon>
        <taxon>Arthropoda</taxon>
        <taxon>Hexapoda</taxon>
        <taxon>Insecta</taxon>
        <taxon>Pterygota</taxon>
        <taxon>Neoptera</taxon>
        <taxon>Polyneoptera</taxon>
        <taxon>Dictyoptera</taxon>
        <taxon>Blattodea</taxon>
        <taxon>Blattoidea</taxon>
        <taxon>Blattidae</taxon>
        <taxon>Blattinae</taxon>
        <taxon>Periplaneta</taxon>
    </lineage>
</organism>
<comment type="caution">
    <text evidence="1">The sequence shown here is derived from an EMBL/GenBank/DDBJ whole genome shotgun (WGS) entry which is preliminary data.</text>
</comment>
<protein>
    <submittedName>
        <fullName evidence="1">Uncharacterized protein</fullName>
    </submittedName>
</protein>
<dbReference type="PANTHER" id="PTHR47326">
    <property type="entry name" value="TRANSPOSABLE ELEMENT TC3 TRANSPOSASE-LIKE PROTEIN"/>
    <property type="match status" value="1"/>
</dbReference>
<sequence>MDRSMWEYSMRHRPQSGRQQLYEADVEENVLGTIDQYPAVSTVQICVTLGISHAAVWRNLRSQKLHLFRLQKVQELTPAEFSHCLNCCQWLLQRHANDPMFIHRYSLTMSHIYPSKIFAVEL</sequence>
<keyword evidence="2" id="KW-1185">Reference proteome</keyword>
<gene>
    <name evidence="1" type="ORF">ANN_23713</name>
</gene>
<dbReference type="PANTHER" id="PTHR47326:SF1">
    <property type="entry name" value="HTH PSQ-TYPE DOMAIN-CONTAINING PROTEIN"/>
    <property type="match status" value="1"/>
</dbReference>
<evidence type="ECO:0000313" key="1">
    <source>
        <dbReference type="EMBL" id="KAJ4435137.1"/>
    </source>
</evidence>
<dbReference type="EMBL" id="JAJSOF020000025">
    <property type="protein sequence ID" value="KAJ4435137.1"/>
    <property type="molecule type" value="Genomic_DNA"/>
</dbReference>
<dbReference type="Proteomes" id="UP001148838">
    <property type="component" value="Unassembled WGS sequence"/>
</dbReference>